<organism evidence="3">
    <name type="scientific">marine metagenome</name>
    <dbReference type="NCBI Taxonomy" id="408172"/>
    <lineage>
        <taxon>unclassified sequences</taxon>
        <taxon>metagenomes</taxon>
        <taxon>ecological metagenomes</taxon>
    </lineage>
</organism>
<dbReference type="GO" id="GO:0016491">
    <property type="term" value="F:oxidoreductase activity"/>
    <property type="evidence" value="ECO:0007669"/>
    <property type="project" value="UniProtKB-KW"/>
</dbReference>
<dbReference type="InterPro" id="IPR036291">
    <property type="entry name" value="NAD(P)-bd_dom_sf"/>
</dbReference>
<dbReference type="Pfam" id="PF00106">
    <property type="entry name" value="adh_short"/>
    <property type="match status" value="1"/>
</dbReference>
<keyword evidence="1" id="KW-0521">NADP</keyword>
<accession>A0A381ZBP8</accession>
<dbReference type="InterPro" id="IPR002347">
    <property type="entry name" value="SDR_fam"/>
</dbReference>
<dbReference type="AlphaFoldDB" id="A0A381ZBP8"/>
<evidence type="ECO:0000256" key="1">
    <source>
        <dbReference type="ARBA" id="ARBA00022857"/>
    </source>
</evidence>
<evidence type="ECO:0000313" key="3">
    <source>
        <dbReference type="EMBL" id="SVA86351.1"/>
    </source>
</evidence>
<reference evidence="3" key="1">
    <citation type="submission" date="2018-05" db="EMBL/GenBank/DDBJ databases">
        <authorList>
            <person name="Lanie J.A."/>
            <person name="Ng W.-L."/>
            <person name="Kazmierczak K.M."/>
            <person name="Andrzejewski T.M."/>
            <person name="Davidsen T.M."/>
            <person name="Wayne K.J."/>
            <person name="Tettelin H."/>
            <person name="Glass J.I."/>
            <person name="Rusch D."/>
            <person name="Podicherti R."/>
            <person name="Tsui H.-C.T."/>
            <person name="Winkler M.E."/>
        </authorList>
    </citation>
    <scope>NUCLEOTIDE SEQUENCE</scope>
</reference>
<dbReference type="SUPFAM" id="SSF51735">
    <property type="entry name" value="NAD(P)-binding Rossmann-fold domains"/>
    <property type="match status" value="1"/>
</dbReference>
<name>A0A381ZBP8_9ZZZZ</name>
<proteinExistence type="predicted"/>
<protein>
    <recommendedName>
        <fullName evidence="4">Short-chain dehydrogenase/reductase SDR</fullName>
    </recommendedName>
</protein>
<evidence type="ECO:0000256" key="2">
    <source>
        <dbReference type="ARBA" id="ARBA00023002"/>
    </source>
</evidence>
<dbReference type="PANTHER" id="PTHR43544">
    <property type="entry name" value="SHORT-CHAIN DEHYDROGENASE/REDUCTASE"/>
    <property type="match status" value="1"/>
</dbReference>
<gene>
    <name evidence="3" type="ORF">METZ01_LOCUS139205</name>
</gene>
<evidence type="ECO:0008006" key="4">
    <source>
        <dbReference type="Google" id="ProtNLM"/>
    </source>
</evidence>
<sequence length="262" mass="28582">MALAVVFPASAENDVPTVLITGSNASHGLAFAEEYAKLGWNVIATCRSPAKAERLKILASKHANIVIEELDIVDDDEIAALAKKYEGTPIDVLLNNAAINTFRFGPNRFGKINYEWFEDILEANIIGQLKVSEAFEVHVAASDQKKIIAMTSTGGSIANVRSPVAVAYRSSKAGLNMAMRMYSIALKRQAIIVGIIAPGTVDTEDYMNAEDPSTIPGNYRAMMKAKMLAPRTAINDMIALIDRLTLEETGVFYEWTGEVLPW</sequence>
<dbReference type="PRINTS" id="PR00081">
    <property type="entry name" value="GDHRDH"/>
</dbReference>
<dbReference type="PANTHER" id="PTHR43544:SF7">
    <property type="entry name" value="NADB-LER2"/>
    <property type="match status" value="1"/>
</dbReference>
<dbReference type="EMBL" id="UINC01020601">
    <property type="protein sequence ID" value="SVA86351.1"/>
    <property type="molecule type" value="Genomic_DNA"/>
</dbReference>
<keyword evidence="2" id="KW-0560">Oxidoreductase</keyword>
<dbReference type="GO" id="GO:0005737">
    <property type="term" value="C:cytoplasm"/>
    <property type="evidence" value="ECO:0007669"/>
    <property type="project" value="TreeGrafter"/>
</dbReference>
<dbReference type="InterPro" id="IPR051468">
    <property type="entry name" value="Fungal_SecMetab_SDRs"/>
</dbReference>
<dbReference type="Gene3D" id="3.40.50.720">
    <property type="entry name" value="NAD(P)-binding Rossmann-like Domain"/>
    <property type="match status" value="1"/>
</dbReference>